<feature type="compositionally biased region" description="Polar residues" evidence="1">
    <location>
        <begin position="1"/>
        <end position="11"/>
    </location>
</feature>
<organism evidence="4 5">
    <name type="scientific">Catenulispora yoronensis</name>
    <dbReference type="NCBI Taxonomy" id="450799"/>
    <lineage>
        <taxon>Bacteria</taxon>
        <taxon>Bacillati</taxon>
        <taxon>Actinomycetota</taxon>
        <taxon>Actinomycetes</taxon>
        <taxon>Catenulisporales</taxon>
        <taxon>Catenulisporaceae</taxon>
        <taxon>Catenulispora</taxon>
    </lineage>
</organism>
<evidence type="ECO:0000256" key="1">
    <source>
        <dbReference type="SAM" id="MobiDB-lite"/>
    </source>
</evidence>
<dbReference type="Proteomes" id="UP001500751">
    <property type="component" value="Unassembled WGS sequence"/>
</dbReference>
<dbReference type="InterPro" id="IPR026004">
    <property type="entry name" value="Septum_form"/>
</dbReference>
<feature type="compositionally biased region" description="Polar residues" evidence="1">
    <location>
        <begin position="31"/>
        <end position="42"/>
    </location>
</feature>
<dbReference type="RefSeq" id="WP_344670426.1">
    <property type="nucleotide sequence ID" value="NZ_BAAAQN010000061.1"/>
</dbReference>
<feature type="transmembrane region" description="Helical" evidence="2">
    <location>
        <begin position="73"/>
        <end position="93"/>
    </location>
</feature>
<evidence type="ECO:0000256" key="2">
    <source>
        <dbReference type="SAM" id="Phobius"/>
    </source>
</evidence>
<keyword evidence="2" id="KW-0472">Membrane</keyword>
<comment type="caution">
    <text evidence="4">The sequence shown here is derived from an EMBL/GenBank/DDBJ whole genome shotgun (WGS) entry which is preliminary data.</text>
</comment>
<feature type="domain" description="Septum formation-related" evidence="3">
    <location>
        <begin position="112"/>
        <end position="215"/>
    </location>
</feature>
<protein>
    <submittedName>
        <fullName evidence="4">Septum formation family protein</fullName>
    </submittedName>
</protein>
<dbReference type="Pfam" id="PF13845">
    <property type="entry name" value="Septum_form"/>
    <property type="match status" value="1"/>
</dbReference>
<proteinExistence type="predicted"/>
<keyword evidence="2" id="KW-1133">Transmembrane helix</keyword>
<reference evidence="5" key="1">
    <citation type="journal article" date="2019" name="Int. J. Syst. Evol. Microbiol.">
        <title>The Global Catalogue of Microorganisms (GCM) 10K type strain sequencing project: providing services to taxonomists for standard genome sequencing and annotation.</title>
        <authorList>
            <consortium name="The Broad Institute Genomics Platform"/>
            <consortium name="The Broad Institute Genome Sequencing Center for Infectious Disease"/>
            <person name="Wu L."/>
            <person name="Ma J."/>
        </authorList>
    </citation>
    <scope>NUCLEOTIDE SEQUENCE [LARGE SCALE GENOMIC DNA]</scope>
    <source>
        <strain evidence="5">JCM 16014</strain>
    </source>
</reference>
<keyword evidence="5" id="KW-1185">Reference proteome</keyword>
<name>A0ABP5GRK4_9ACTN</name>
<evidence type="ECO:0000259" key="3">
    <source>
        <dbReference type="Pfam" id="PF13845"/>
    </source>
</evidence>
<gene>
    <name evidence="4" type="ORF">GCM10009839_74640</name>
</gene>
<keyword evidence="2" id="KW-0812">Transmembrane</keyword>
<sequence length="230" mass="24125">MTDQQSHQQPTAGAPDAGQNPQQGYIAPGAQQGTYGQAQPQNPYGLPPQNPYGVPTAPAYGPGAEKPRRNYGMIFRVVGIVAFLGLVGGGYLVQKHNQADRNSDGNISKKGDLGAFSMKVGDCFKKPADSAAGFSSVKAIPCDQPHDAQAFYTFVYPDAGDTPPAVDTADAVNEPKCKDAIAAKLDEGKVPDGALLNIYTPDSASWKAGHHDIMCVMENATDITGSVMKG</sequence>
<evidence type="ECO:0000313" key="4">
    <source>
        <dbReference type="EMBL" id="GAA2055196.1"/>
    </source>
</evidence>
<accession>A0ABP5GRK4</accession>
<dbReference type="EMBL" id="BAAAQN010000061">
    <property type="protein sequence ID" value="GAA2055196.1"/>
    <property type="molecule type" value="Genomic_DNA"/>
</dbReference>
<feature type="region of interest" description="Disordered" evidence="1">
    <location>
        <begin position="1"/>
        <end position="61"/>
    </location>
</feature>
<evidence type="ECO:0000313" key="5">
    <source>
        <dbReference type="Proteomes" id="UP001500751"/>
    </source>
</evidence>